<dbReference type="KEGG" id="cyp:PCC8801_1130"/>
<evidence type="ECO:0000313" key="2">
    <source>
        <dbReference type="Proteomes" id="UP000008204"/>
    </source>
</evidence>
<name>B7K264_RIPO1</name>
<dbReference type="EMBL" id="CP001287">
    <property type="protein sequence ID" value="ACK65200.1"/>
    <property type="molecule type" value="Genomic_DNA"/>
</dbReference>
<dbReference type="AlphaFoldDB" id="B7K264"/>
<organism evidence="1 2">
    <name type="scientific">Rippkaea orientalis (strain PCC 8801 / RF-1)</name>
    <name type="common">Cyanothece sp. (strain PCC 8801)</name>
    <dbReference type="NCBI Taxonomy" id="41431"/>
    <lineage>
        <taxon>Bacteria</taxon>
        <taxon>Bacillati</taxon>
        <taxon>Cyanobacteriota</taxon>
        <taxon>Cyanophyceae</taxon>
        <taxon>Oscillatoriophycideae</taxon>
        <taxon>Chroococcales</taxon>
        <taxon>Aphanothecaceae</taxon>
        <taxon>Rippkaea</taxon>
        <taxon>Rippkaea orientalis</taxon>
    </lineage>
</organism>
<proteinExistence type="predicted"/>
<protein>
    <submittedName>
        <fullName evidence="1">Uncharacterized protein</fullName>
    </submittedName>
</protein>
<dbReference type="HOGENOM" id="CLU_2878363_0_0_3"/>
<accession>B7K264</accession>
<keyword evidence="2" id="KW-1185">Reference proteome</keyword>
<dbReference type="RefSeq" id="WP_012594474.1">
    <property type="nucleotide sequence ID" value="NC_011726.1"/>
</dbReference>
<reference evidence="2" key="1">
    <citation type="journal article" date="2011" name="MBio">
        <title>Novel metabolic attributes of the genus Cyanothece, comprising a group of unicellular nitrogen-fixing Cyanobacteria.</title>
        <authorList>
            <person name="Bandyopadhyay A."/>
            <person name="Elvitigala T."/>
            <person name="Welsh E."/>
            <person name="Stockel J."/>
            <person name="Liberton M."/>
            <person name="Min H."/>
            <person name="Sherman L.A."/>
            <person name="Pakrasi H.B."/>
        </authorList>
    </citation>
    <scope>NUCLEOTIDE SEQUENCE [LARGE SCALE GENOMIC DNA]</scope>
    <source>
        <strain evidence="2">PCC 8801</strain>
    </source>
</reference>
<evidence type="ECO:0000313" key="1">
    <source>
        <dbReference type="EMBL" id="ACK65200.1"/>
    </source>
</evidence>
<dbReference type="Proteomes" id="UP000008204">
    <property type="component" value="Chromosome"/>
</dbReference>
<gene>
    <name evidence="1" type="ordered locus">PCC8801_1130</name>
</gene>
<sequence length="63" mass="6936">MLERLLLAGTVTSLLYFSVQVSQSSVTPTRMNQPLRYVTIDGTPMLTPHKPPVNSLGFESIDS</sequence>
<dbReference type="OrthoDB" id="427544at2"/>